<name>A0A8J6UPU7_9GAMM</name>
<dbReference type="RefSeq" id="WP_191144628.1">
    <property type="nucleotide sequence ID" value="NZ_JACXAF010000009.1"/>
</dbReference>
<dbReference type="EMBL" id="JACXAF010000009">
    <property type="protein sequence ID" value="MBD1389522.1"/>
    <property type="molecule type" value="Genomic_DNA"/>
</dbReference>
<proteinExistence type="predicted"/>
<keyword evidence="2" id="KW-1185">Reference proteome</keyword>
<sequence length="233" mass="26510">MANDVSVHNHASERLETRFGVDTDWLTGMLEQGRFVWLKGTGHSFDAKSVRSGHLIFIPEKHEYCVAVMDDRKRLAITVLTEKMALNSSWGEGLNHKTKLRAKRLALDEETVPDIHFLLMQAQDNQELAVTVQARTVSYDWKPVVRNLYKTRITPEQLDVDSKCCTLTSEQMNAVSKAIHDRLESQAMRPYCELLVRSAKGKKALISNTLDSVSDLQNATIAMRWEQQLDTHS</sequence>
<comment type="caution">
    <text evidence="1">The sequence shown here is derived from an EMBL/GenBank/DDBJ whole genome shotgun (WGS) entry which is preliminary data.</text>
</comment>
<organism evidence="1 2">
    <name type="scientific">Neiella litorisoli</name>
    <dbReference type="NCBI Taxonomy" id="2771431"/>
    <lineage>
        <taxon>Bacteria</taxon>
        <taxon>Pseudomonadati</taxon>
        <taxon>Pseudomonadota</taxon>
        <taxon>Gammaproteobacteria</taxon>
        <taxon>Alteromonadales</taxon>
        <taxon>Echinimonadaceae</taxon>
        <taxon>Neiella</taxon>
    </lineage>
</organism>
<dbReference type="AlphaFoldDB" id="A0A8J6UPU7"/>
<evidence type="ECO:0000313" key="1">
    <source>
        <dbReference type="EMBL" id="MBD1389522.1"/>
    </source>
</evidence>
<reference evidence="1" key="1">
    <citation type="submission" date="2020-09" db="EMBL/GenBank/DDBJ databases">
        <title>A novel bacterium of genus Neiella, isolated from South China Sea.</title>
        <authorList>
            <person name="Huang H."/>
            <person name="Mo K."/>
            <person name="Hu Y."/>
        </authorList>
    </citation>
    <scope>NUCLEOTIDE SEQUENCE</scope>
    <source>
        <strain evidence="1">HB171785</strain>
    </source>
</reference>
<evidence type="ECO:0000313" key="2">
    <source>
        <dbReference type="Proteomes" id="UP000638014"/>
    </source>
</evidence>
<protein>
    <submittedName>
        <fullName evidence="1">Uncharacterized protein</fullName>
    </submittedName>
</protein>
<dbReference type="Proteomes" id="UP000638014">
    <property type="component" value="Unassembled WGS sequence"/>
</dbReference>
<gene>
    <name evidence="1" type="ORF">IC617_08785</name>
</gene>
<accession>A0A8J6UPU7</accession>